<evidence type="ECO:0000313" key="1">
    <source>
        <dbReference type="EMBL" id="MEW7079310.1"/>
    </source>
</evidence>
<proteinExistence type="predicted"/>
<accession>A0ABV3NJQ9</accession>
<comment type="caution">
    <text evidence="1">The sequence shown here is derived from an EMBL/GenBank/DDBJ whole genome shotgun (WGS) entry which is preliminary data.</text>
</comment>
<dbReference type="RefSeq" id="WP_225621012.1">
    <property type="nucleotide sequence ID" value="NZ_JBBEWJ010000001.1"/>
</dbReference>
<reference evidence="1 2" key="1">
    <citation type="submission" date="2024-04" db="EMBL/GenBank/DDBJ databases">
        <title>Bacterial genomes from commercial probiotics.</title>
        <authorList>
            <person name="Brady R."/>
            <person name="Call G.B."/>
            <person name="Chaston J.M."/>
        </authorList>
    </citation>
    <scope>NUCLEOTIDE SEQUENCE [LARGE SCALE GENOMIC DNA]</scope>
    <source>
        <strain evidence="2">gbc_m</strain>
    </source>
</reference>
<name>A0ABV3NJQ9_9BACI</name>
<evidence type="ECO:0000313" key="2">
    <source>
        <dbReference type="Proteomes" id="UP001555176"/>
    </source>
</evidence>
<sequence>MNFNLKIDKKTAKYFQKTMPHKLTEAKNRAVEAMGKVWADETKELTRNEGHIQTGLYVNSIGYNTGSPASDGDVIHKIVDKNGKTILETGSNVAYAGYLEKKYNLMARGLDISSERMQKVAKTQIKDTLFG</sequence>
<dbReference type="Pfam" id="PF04883">
    <property type="entry name" value="HK97-gp10_like"/>
    <property type="match status" value="1"/>
</dbReference>
<dbReference type="InterPro" id="IPR010064">
    <property type="entry name" value="HK97-gp10_tail"/>
</dbReference>
<dbReference type="EMBL" id="JBDGII010000023">
    <property type="protein sequence ID" value="MEW7079310.1"/>
    <property type="molecule type" value="Genomic_DNA"/>
</dbReference>
<gene>
    <name evidence="1" type="ORF">ABC651_09740</name>
</gene>
<organism evidence="1 2">
    <name type="scientific">Heyndrickxia faecalis</name>
    <dbReference type="NCBI Taxonomy" id="2824910"/>
    <lineage>
        <taxon>Bacteria</taxon>
        <taxon>Bacillati</taxon>
        <taxon>Bacillota</taxon>
        <taxon>Bacilli</taxon>
        <taxon>Bacillales</taxon>
        <taxon>Bacillaceae</taxon>
        <taxon>Heyndrickxia</taxon>
    </lineage>
</organism>
<keyword evidence="2" id="KW-1185">Reference proteome</keyword>
<dbReference type="Proteomes" id="UP001555176">
    <property type="component" value="Unassembled WGS sequence"/>
</dbReference>
<protein>
    <submittedName>
        <fullName evidence="1">HK97 gp10 family phage protein</fullName>
    </submittedName>
</protein>